<evidence type="ECO:0000313" key="2">
    <source>
        <dbReference type="EMBL" id="KIY70961.1"/>
    </source>
</evidence>
<dbReference type="Proteomes" id="UP000054007">
    <property type="component" value="Unassembled WGS sequence"/>
</dbReference>
<keyword evidence="1" id="KW-0472">Membrane</keyword>
<keyword evidence="1" id="KW-1133">Transmembrane helix</keyword>
<gene>
    <name evidence="2" type="ORF">CYLTODRAFT_156635</name>
</gene>
<evidence type="ECO:0000313" key="3">
    <source>
        <dbReference type="Proteomes" id="UP000054007"/>
    </source>
</evidence>
<accession>A0A0D7BMZ3</accession>
<evidence type="ECO:0000256" key="1">
    <source>
        <dbReference type="SAM" id="Phobius"/>
    </source>
</evidence>
<keyword evidence="1" id="KW-0812">Transmembrane</keyword>
<reference evidence="2 3" key="1">
    <citation type="journal article" date="2015" name="Fungal Genet. Biol.">
        <title>Evolution of novel wood decay mechanisms in Agaricales revealed by the genome sequences of Fistulina hepatica and Cylindrobasidium torrendii.</title>
        <authorList>
            <person name="Floudas D."/>
            <person name="Held B.W."/>
            <person name="Riley R."/>
            <person name="Nagy L.G."/>
            <person name="Koehler G."/>
            <person name="Ransdell A.S."/>
            <person name="Younus H."/>
            <person name="Chow J."/>
            <person name="Chiniquy J."/>
            <person name="Lipzen A."/>
            <person name="Tritt A."/>
            <person name="Sun H."/>
            <person name="Haridas S."/>
            <person name="LaButti K."/>
            <person name="Ohm R.A."/>
            <person name="Kues U."/>
            <person name="Blanchette R.A."/>
            <person name="Grigoriev I.V."/>
            <person name="Minto R.E."/>
            <person name="Hibbett D.S."/>
        </authorList>
    </citation>
    <scope>NUCLEOTIDE SEQUENCE [LARGE SCALE GENOMIC DNA]</scope>
    <source>
        <strain evidence="2 3">FP15055 ss-10</strain>
    </source>
</reference>
<dbReference type="EMBL" id="KN880460">
    <property type="protein sequence ID" value="KIY70961.1"/>
    <property type="molecule type" value="Genomic_DNA"/>
</dbReference>
<keyword evidence="3" id="KW-1185">Reference proteome</keyword>
<protein>
    <submittedName>
        <fullName evidence="2">Uncharacterized protein</fullName>
    </submittedName>
</protein>
<proteinExistence type="predicted"/>
<dbReference type="AlphaFoldDB" id="A0A0D7BMZ3"/>
<sequence>MWEGYVREAAGRVGRMGVYFFLSGVIVCARFIRATPAMPVPVLLATKCKYQSRIWNACKTLCNHIFAPSRYRQVTAANDTHAIKRLWISGCIKQAH</sequence>
<organism evidence="2 3">
    <name type="scientific">Cylindrobasidium torrendii FP15055 ss-10</name>
    <dbReference type="NCBI Taxonomy" id="1314674"/>
    <lineage>
        <taxon>Eukaryota</taxon>
        <taxon>Fungi</taxon>
        <taxon>Dikarya</taxon>
        <taxon>Basidiomycota</taxon>
        <taxon>Agaricomycotina</taxon>
        <taxon>Agaricomycetes</taxon>
        <taxon>Agaricomycetidae</taxon>
        <taxon>Agaricales</taxon>
        <taxon>Marasmiineae</taxon>
        <taxon>Physalacriaceae</taxon>
        <taxon>Cylindrobasidium</taxon>
    </lineage>
</organism>
<name>A0A0D7BMZ3_9AGAR</name>
<feature type="transmembrane region" description="Helical" evidence="1">
    <location>
        <begin position="12"/>
        <end position="32"/>
    </location>
</feature>